<organism evidence="7 8">
    <name type="scientific">Donghicola eburneus</name>
    <dbReference type="NCBI Taxonomy" id="393278"/>
    <lineage>
        <taxon>Bacteria</taxon>
        <taxon>Pseudomonadati</taxon>
        <taxon>Pseudomonadota</taxon>
        <taxon>Alphaproteobacteria</taxon>
        <taxon>Rhodobacterales</taxon>
        <taxon>Roseobacteraceae</taxon>
        <taxon>Donghicola</taxon>
    </lineage>
</organism>
<evidence type="ECO:0000256" key="4">
    <source>
        <dbReference type="ARBA" id="ARBA00022801"/>
    </source>
</evidence>
<dbReference type="EC" id="3.2.1.52" evidence="3"/>
<evidence type="ECO:0000256" key="5">
    <source>
        <dbReference type="ARBA" id="ARBA00023295"/>
    </source>
</evidence>
<dbReference type="EMBL" id="FMJB01000055">
    <property type="protein sequence ID" value="SCM68345.1"/>
    <property type="molecule type" value="Genomic_DNA"/>
</dbReference>
<evidence type="ECO:0000256" key="2">
    <source>
        <dbReference type="ARBA" id="ARBA00005336"/>
    </source>
</evidence>
<dbReference type="GO" id="GO:0009254">
    <property type="term" value="P:peptidoglycan turnover"/>
    <property type="evidence" value="ECO:0007669"/>
    <property type="project" value="TreeGrafter"/>
</dbReference>
<dbReference type="GO" id="GO:0004563">
    <property type="term" value="F:beta-N-acetylhexosaminidase activity"/>
    <property type="evidence" value="ECO:0007669"/>
    <property type="project" value="UniProtKB-EC"/>
</dbReference>
<dbReference type="AlphaFoldDB" id="A0A1M4N345"/>
<dbReference type="PROSITE" id="PS00775">
    <property type="entry name" value="GLYCOSYL_HYDROL_F3"/>
    <property type="match status" value="1"/>
</dbReference>
<dbReference type="Gene3D" id="3.20.20.300">
    <property type="entry name" value="Glycoside hydrolase, family 3, N-terminal domain"/>
    <property type="match status" value="1"/>
</dbReference>
<dbReference type="InterPro" id="IPR019800">
    <property type="entry name" value="Glyco_hydro_3_AS"/>
</dbReference>
<keyword evidence="4" id="KW-0378">Hydrolase</keyword>
<evidence type="ECO:0000313" key="8">
    <source>
        <dbReference type="Proteomes" id="UP000184085"/>
    </source>
</evidence>
<keyword evidence="5" id="KW-0326">Glycosidase</keyword>
<evidence type="ECO:0000313" key="7">
    <source>
        <dbReference type="EMBL" id="SCM68345.1"/>
    </source>
</evidence>
<gene>
    <name evidence="7" type="ORF">KARMA_2563</name>
</gene>
<dbReference type="SUPFAM" id="SSF51445">
    <property type="entry name" value="(Trans)glycosidases"/>
    <property type="match status" value="1"/>
</dbReference>
<reference evidence="8" key="1">
    <citation type="submission" date="2016-09" db="EMBL/GenBank/DDBJ databases">
        <authorList>
            <person name="Wibberg D."/>
        </authorList>
    </citation>
    <scope>NUCLEOTIDE SEQUENCE [LARGE SCALE GENOMIC DNA]</scope>
</reference>
<evidence type="ECO:0000256" key="3">
    <source>
        <dbReference type="ARBA" id="ARBA00012663"/>
    </source>
</evidence>
<dbReference type="Proteomes" id="UP000184085">
    <property type="component" value="Unassembled WGS sequence"/>
</dbReference>
<proteinExistence type="inferred from homology"/>
<dbReference type="PANTHER" id="PTHR30480">
    <property type="entry name" value="BETA-HEXOSAMINIDASE-RELATED"/>
    <property type="match status" value="1"/>
</dbReference>
<comment type="catalytic activity">
    <reaction evidence="1">
        <text>Hydrolysis of terminal non-reducing N-acetyl-D-hexosamine residues in N-acetyl-beta-D-hexosaminides.</text>
        <dbReference type="EC" id="3.2.1.52"/>
    </reaction>
</comment>
<protein>
    <recommendedName>
        <fullName evidence="3">beta-N-acetylhexosaminidase</fullName>
        <ecNumber evidence="3">3.2.1.52</ecNumber>
    </recommendedName>
</protein>
<accession>A0A1M4N345</accession>
<dbReference type="InterPro" id="IPR001764">
    <property type="entry name" value="Glyco_hydro_3_N"/>
</dbReference>
<dbReference type="GO" id="GO:0005975">
    <property type="term" value="P:carbohydrate metabolic process"/>
    <property type="evidence" value="ECO:0007669"/>
    <property type="project" value="InterPro"/>
</dbReference>
<comment type="similarity">
    <text evidence="2">Belongs to the glycosyl hydrolase 3 family.</text>
</comment>
<dbReference type="Pfam" id="PF00933">
    <property type="entry name" value="Glyco_hydro_3"/>
    <property type="match status" value="1"/>
</dbReference>
<evidence type="ECO:0000259" key="6">
    <source>
        <dbReference type="Pfam" id="PF00933"/>
    </source>
</evidence>
<evidence type="ECO:0000256" key="1">
    <source>
        <dbReference type="ARBA" id="ARBA00001231"/>
    </source>
</evidence>
<dbReference type="InterPro" id="IPR017853">
    <property type="entry name" value="GH"/>
</dbReference>
<dbReference type="RefSeq" id="WP_072706971.1">
    <property type="nucleotide sequence ID" value="NZ_FMJB01000055.1"/>
</dbReference>
<dbReference type="PANTHER" id="PTHR30480:SF13">
    <property type="entry name" value="BETA-HEXOSAMINIDASE"/>
    <property type="match status" value="1"/>
</dbReference>
<keyword evidence="8" id="KW-1185">Reference proteome</keyword>
<dbReference type="InterPro" id="IPR050226">
    <property type="entry name" value="NagZ_Beta-hexosaminidase"/>
</dbReference>
<sequence>MNLAAIFGCSGPVLTGAERDFFRAAQPWGFILFARNIESAEQLRKLTADLRESVGWNAPIFIDQEGGRVARLRPPLVRDWTPPLEMARAAGPNAARAFWLRYRLIAAELLSFGIDGNCAPMADVARADTHPFLRNRCYGEELQDVIANARACAEGHLDGGVLPVLKHMPGHGRARVDSHLDLPRVDIDAETLSNVDFAAFKALSDLPLGMTAHLVFEALDDRPATLSPKMMRLIRQDIGFDGLIMTDDISMGALSGTVARRSEKAIAAGCDVVLHCNGELDEMESIANVCGDLTEQAEVRAERALAQRLSPRDIDISALEAEFSSLLNG</sequence>
<name>A0A1M4N345_9RHOB</name>
<feature type="domain" description="Glycoside hydrolase family 3 N-terminal" evidence="6">
    <location>
        <begin position="29"/>
        <end position="294"/>
    </location>
</feature>
<dbReference type="InterPro" id="IPR036962">
    <property type="entry name" value="Glyco_hydro_3_N_sf"/>
</dbReference>